<evidence type="ECO:0000313" key="5">
    <source>
        <dbReference type="EMBL" id="CEI72392.1"/>
    </source>
</evidence>
<dbReference type="GO" id="GO:0005737">
    <property type="term" value="C:cytoplasm"/>
    <property type="evidence" value="ECO:0007669"/>
    <property type="project" value="UniProtKB-SubCell"/>
</dbReference>
<dbReference type="InterPro" id="IPR012340">
    <property type="entry name" value="NA-bd_OB-fold"/>
</dbReference>
<dbReference type="AlphaFoldDB" id="A0A2P2BPZ7"/>
<name>A0A2P2BPZ7_9FIRM</name>
<evidence type="ECO:0000256" key="1">
    <source>
        <dbReference type="ARBA" id="ARBA00004496"/>
    </source>
</evidence>
<dbReference type="PRINTS" id="PR00050">
    <property type="entry name" value="COLDSHOCK"/>
</dbReference>
<dbReference type="CDD" id="cd04458">
    <property type="entry name" value="CSP_CDS"/>
    <property type="match status" value="1"/>
</dbReference>
<dbReference type="InterPro" id="IPR019844">
    <property type="entry name" value="CSD_CS"/>
</dbReference>
<protein>
    <submittedName>
        <fullName evidence="5">Cold shock protein signature</fullName>
    </submittedName>
</protein>
<evidence type="ECO:0000256" key="3">
    <source>
        <dbReference type="RuleBase" id="RU000408"/>
    </source>
</evidence>
<proteinExistence type="predicted"/>
<sequence length="69" mass="7810">MAKFNGVVKWFNSVKGYGFITCDTGEDVFVHFTNIKEENDEKNLHEGEEVSFDMVEAPKGMSAINVHKL</sequence>
<dbReference type="KEGG" id="rhom:FRIFI_0849"/>
<dbReference type="Pfam" id="PF00313">
    <property type="entry name" value="CSD"/>
    <property type="match status" value="1"/>
</dbReference>
<dbReference type="InterPro" id="IPR012156">
    <property type="entry name" value="Cold_shock_CspA"/>
</dbReference>
<dbReference type="SUPFAM" id="SSF50249">
    <property type="entry name" value="Nucleic acid-binding proteins"/>
    <property type="match status" value="1"/>
</dbReference>
<dbReference type="PROSITE" id="PS00352">
    <property type="entry name" value="CSD_1"/>
    <property type="match status" value="1"/>
</dbReference>
<dbReference type="PANTHER" id="PTHR11544">
    <property type="entry name" value="COLD SHOCK DOMAIN CONTAINING PROTEINS"/>
    <property type="match status" value="1"/>
</dbReference>
<gene>
    <name evidence="5" type="ORF">FRIFI_0849</name>
</gene>
<organism evidence="5 6">
    <name type="scientific">Romboutsia hominis</name>
    <dbReference type="NCBI Taxonomy" id="1507512"/>
    <lineage>
        <taxon>Bacteria</taxon>
        <taxon>Bacillati</taxon>
        <taxon>Bacillota</taxon>
        <taxon>Clostridia</taxon>
        <taxon>Peptostreptococcales</taxon>
        <taxon>Peptostreptococcaceae</taxon>
        <taxon>Romboutsia</taxon>
    </lineage>
</organism>
<keyword evidence="6" id="KW-1185">Reference proteome</keyword>
<dbReference type="RefSeq" id="WP_092926654.1">
    <property type="nucleotide sequence ID" value="NZ_FJTZ01000012.1"/>
</dbReference>
<dbReference type="Proteomes" id="UP000245695">
    <property type="component" value="Chromosome 1"/>
</dbReference>
<dbReference type="GO" id="GO:0003676">
    <property type="term" value="F:nucleic acid binding"/>
    <property type="evidence" value="ECO:0007669"/>
    <property type="project" value="InterPro"/>
</dbReference>
<comment type="subcellular location">
    <subcellularLocation>
        <location evidence="1 3">Cytoplasm</location>
    </subcellularLocation>
</comment>
<keyword evidence="2" id="KW-0963">Cytoplasm</keyword>
<dbReference type="InterPro" id="IPR050181">
    <property type="entry name" value="Cold_shock_domain"/>
</dbReference>
<dbReference type="SMART" id="SM00357">
    <property type="entry name" value="CSP"/>
    <property type="match status" value="1"/>
</dbReference>
<evidence type="ECO:0000256" key="2">
    <source>
        <dbReference type="ARBA" id="ARBA00022490"/>
    </source>
</evidence>
<evidence type="ECO:0000259" key="4">
    <source>
        <dbReference type="PROSITE" id="PS51857"/>
    </source>
</evidence>
<dbReference type="Gene3D" id="2.40.50.140">
    <property type="entry name" value="Nucleic acid-binding proteins"/>
    <property type="match status" value="1"/>
</dbReference>
<dbReference type="PROSITE" id="PS51857">
    <property type="entry name" value="CSD_2"/>
    <property type="match status" value="1"/>
</dbReference>
<dbReference type="EMBL" id="LN650648">
    <property type="protein sequence ID" value="CEI72392.1"/>
    <property type="molecule type" value="Genomic_DNA"/>
</dbReference>
<reference evidence="5 6" key="1">
    <citation type="submission" date="2014-09" db="EMBL/GenBank/DDBJ databases">
        <authorList>
            <person name="Hornung B.V."/>
        </authorList>
    </citation>
    <scope>NUCLEOTIDE SEQUENCE [LARGE SCALE GENOMIC DNA]</scope>
    <source>
        <strain evidence="5 6">FRIFI</strain>
    </source>
</reference>
<accession>A0A2P2BPZ7</accession>
<dbReference type="InterPro" id="IPR002059">
    <property type="entry name" value="CSP_DNA-bd"/>
</dbReference>
<dbReference type="PIRSF" id="PIRSF002599">
    <property type="entry name" value="Cold_shock_A"/>
    <property type="match status" value="1"/>
</dbReference>
<dbReference type="InterPro" id="IPR011129">
    <property type="entry name" value="CSD"/>
</dbReference>
<feature type="domain" description="CSD" evidence="4">
    <location>
        <begin position="3"/>
        <end position="68"/>
    </location>
</feature>
<evidence type="ECO:0000313" key="6">
    <source>
        <dbReference type="Proteomes" id="UP000245695"/>
    </source>
</evidence>